<accession>A0ABZ2XVF1</accession>
<keyword evidence="3" id="KW-1185">Reference proteome</keyword>
<feature type="domain" description="MOSC" evidence="1">
    <location>
        <begin position="48"/>
        <end position="182"/>
    </location>
</feature>
<dbReference type="InterPro" id="IPR011037">
    <property type="entry name" value="Pyrv_Knase-like_insert_dom_sf"/>
</dbReference>
<dbReference type="Gene3D" id="2.40.33.20">
    <property type="entry name" value="PK beta-barrel domain-like"/>
    <property type="match status" value="1"/>
</dbReference>
<dbReference type="InterPro" id="IPR052716">
    <property type="entry name" value="MOSC_domain"/>
</dbReference>
<dbReference type="Pfam" id="PF03473">
    <property type="entry name" value="MOSC"/>
    <property type="match status" value="1"/>
</dbReference>
<reference evidence="2 3" key="1">
    <citation type="submission" date="2023-04" db="EMBL/GenBank/DDBJ databases">
        <title>Complete genome sequence of Alisedimentitalea scapharcae.</title>
        <authorList>
            <person name="Rong J.-C."/>
            <person name="Yi M.-L."/>
            <person name="Zhao Q."/>
        </authorList>
    </citation>
    <scope>NUCLEOTIDE SEQUENCE [LARGE SCALE GENOMIC DNA]</scope>
    <source>
        <strain evidence="2 3">KCTC 42119</strain>
    </source>
</reference>
<dbReference type="PROSITE" id="PS51340">
    <property type="entry name" value="MOSC"/>
    <property type="match status" value="1"/>
</dbReference>
<evidence type="ECO:0000313" key="3">
    <source>
        <dbReference type="Proteomes" id="UP001623232"/>
    </source>
</evidence>
<gene>
    <name evidence="2" type="ORF">QEZ52_05935</name>
</gene>
<protein>
    <submittedName>
        <fullName evidence="2">Sulfurase</fullName>
    </submittedName>
</protein>
<evidence type="ECO:0000313" key="2">
    <source>
        <dbReference type="EMBL" id="WZK90085.1"/>
    </source>
</evidence>
<dbReference type="SUPFAM" id="SSF50800">
    <property type="entry name" value="PK beta-barrel domain-like"/>
    <property type="match status" value="1"/>
</dbReference>
<sequence>MPTLIETEYTGEIVWLGHVAQGESLRSVPRDSLTLGFDGVAREQHEGLTAPSCVRVRNLHPEGTKIANVRQLSILSQEELDVIAAEMEMETLDPSYLGATMVVRGIPDFTHIPPSSRLQGPDGCTLVADMENRPCIFPGREVEADSPGHGPKFKPAATGRRGITAWVQRPGALKRGDKIRLFVPDQRAWAP</sequence>
<proteinExistence type="predicted"/>
<dbReference type="Proteomes" id="UP001623232">
    <property type="component" value="Chromosome"/>
</dbReference>
<organism evidence="2 3">
    <name type="scientific">Aliisedimentitalea scapharcae</name>
    <dbReference type="NCBI Taxonomy" id="1524259"/>
    <lineage>
        <taxon>Bacteria</taxon>
        <taxon>Pseudomonadati</taxon>
        <taxon>Pseudomonadota</taxon>
        <taxon>Alphaproteobacteria</taxon>
        <taxon>Rhodobacterales</taxon>
        <taxon>Roseobacteraceae</taxon>
        <taxon>Aliisedimentitalea</taxon>
    </lineage>
</organism>
<evidence type="ECO:0000259" key="1">
    <source>
        <dbReference type="PROSITE" id="PS51340"/>
    </source>
</evidence>
<dbReference type="PANTHER" id="PTHR36930:SF1">
    <property type="entry name" value="MOSC DOMAIN-CONTAINING PROTEIN"/>
    <property type="match status" value="1"/>
</dbReference>
<dbReference type="EMBL" id="CP123584">
    <property type="protein sequence ID" value="WZK90085.1"/>
    <property type="molecule type" value="Genomic_DNA"/>
</dbReference>
<dbReference type="PANTHER" id="PTHR36930">
    <property type="entry name" value="METAL-SULFUR CLUSTER BIOSYNTHESIS PROTEINS YUAD-RELATED"/>
    <property type="match status" value="1"/>
</dbReference>
<dbReference type="InterPro" id="IPR005302">
    <property type="entry name" value="MoCF_Sase_C"/>
</dbReference>
<name>A0ABZ2XVF1_9RHOB</name>
<dbReference type="RefSeq" id="WP_406648604.1">
    <property type="nucleotide sequence ID" value="NZ_CP123584.1"/>
</dbReference>